<evidence type="ECO:0000256" key="1">
    <source>
        <dbReference type="ARBA" id="ARBA00004167"/>
    </source>
</evidence>
<dbReference type="GO" id="GO:0016020">
    <property type="term" value="C:membrane"/>
    <property type="evidence" value="ECO:0007669"/>
    <property type="project" value="UniProtKB-SubCell"/>
</dbReference>
<dbReference type="GO" id="GO:0005737">
    <property type="term" value="C:cytoplasm"/>
    <property type="evidence" value="ECO:0007669"/>
    <property type="project" value="TreeGrafter"/>
</dbReference>
<evidence type="ECO:0000256" key="2">
    <source>
        <dbReference type="ARBA" id="ARBA00022692"/>
    </source>
</evidence>
<protein>
    <recommendedName>
        <fullName evidence="6">Glycosyltransferase family 92 protein</fullName>
    </recommendedName>
</protein>
<dbReference type="AlphaFoldDB" id="A0A518FL57"/>
<gene>
    <name evidence="4" type="ORF">Pan153_17410</name>
</gene>
<organism evidence="4 5">
    <name type="scientific">Gimesia panareensis</name>
    <dbReference type="NCBI Taxonomy" id="2527978"/>
    <lineage>
        <taxon>Bacteria</taxon>
        <taxon>Pseudomonadati</taxon>
        <taxon>Planctomycetota</taxon>
        <taxon>Planctomycetia</taxon>
        <taxon>Planctomycetales</taxon>
        <taxon>Planctomycetaceae</taxon>
        <taxon>Gimesia</taxon>
    </lineage>
</organism>
<keyword evidence="2" id="KW-0812">Transmembrane</keyword>
<dbReference type="Proteomes" id="UP000320839">
    <property type="component" value="Chromosome"/>
</dbReference>
<dbReference type="PANTHER" id="PTHR21461:SF69">
    <property type="entry name" value="GLYCOSYLTRANSFERASE FAMILY 92 PROTEIN"/>
    <property type="match status" value="1"/>
</dbReference>
<name>A0A518FL57_9PLAN</name>
<dbReference type="PANTHER" id="PTHR21461">
    <property type="entry name" value="GLYCOSYLTRANSFERASE FAMILY 92 PROTEIN"/>
    <property type="match status" value="1"/>
</dbReference>
<reference evidence="4 5" key="1">
    <citation type="submission" date="2019-02" db="EMBL/GenBank/DDBJ databases">
        <title>Deep-cultivation of Planctomycetes and their phenomic and genomic characterization uncovers novel biology.</title>
        <authorList>
            <person name="Wiegand S."/>
            <person name="Jogler M."/>
            <person name="Boedeker C."/>
            <person name="Pinto D."/>
            <person name="Vollmers J."/>
            <person name="Rivas-Marin E."/>
            <person name="Kohn T."/>
            <person name="Peeters S.H."/>
            <person name="Heuer A."/>
            <person name="Rast P."/>
            <person name="Oberbeckmann S."/>
            <person name="Bunk B."/>
            <person name="Jeske O."/>
            <person name="Meyerdierks A."/>
            <person name="Storesund J.E."/>
            <person name="Kallscheuer N."/>
            <person name="Luecker S."/>
            <person name="Lage O.M."/>
            <person name="Pohl T."/>
            <person name="Merkel B.J."/>
            <person name="Hornburger P."/>
            <person name="Mueller R.-W."/>
            <person name="Bruemmer F."/>
            <person name="Labrenz M."/>
            <person name="Spormann A.M."/>
            <person name="Op den Camp H."/>
            <person name="Overmann J."/>
            <person name="Amann R."/>
            <person name="Jetten M.S.M."/>
            <person name="Mascher T."/>
            <person name="Medema M.H."/>
            <person name="Devos D.P."/>
            <person name="Kaster A.-K."/>
            <person name="Ovreas L."/>
            <person name="Rohde M."/>
            <person name="Galperin M.Y."/>
            <person name="Jogler C."/>
        </authorList>
    </citation>
    <scope>NUCLEOTIDE SEQUENCE [LARGE SCALE GENOMIC DNA]</scope>
    <source>
        <strain evidence="4 5">Pan153</strain>
    </source>
</reference>
<dbReference type="EMBL" id="CP036317">
    <property type="protein sequence ID" value="QDV17106.1"/>
    <property type="molecule type" value="Genomic_DNA"/>
</dbReference>
<dbReference type="OrthoDB" id="1997677at2"/>
<evidence type="ECO:0008006" key="6">
    <source>
        <dbReference type="Google" id="ProtNLM"/>
    </source>
</evidence>
<evidence type="ECO:0000256" key="3">
    <source>
        <dbReference type="ARBA" id="ARBA00022989"/>
    </source>
</evidence>
<accession>A0A518FL57</accession>
<comment type="subcellular location">
    <subcellularLocation>
        <location evidence="1">Membrane</location>
        <topology evidence="1">Single-pass membrane protein</topology>
    </subcellularLocation>
</comment>
<keyword evidence="3" id="KW-1133">Transmembrane helix</keyword>
<dbReference type="Pfam" id="PF13704">
    <property type="entry name" value="Glyco_tranf_2_4"/>
    <property type="match status" value="1"/>
</dbReference>
<proteinExistence type="predicted"/>
<sequence length="281" mass="33054">MGIKRLIYDWIKEIMSLTRIGLVTMFLPRMEMGHLQEWVEYHRMIGVTRFYLYNNGHFSVDPVFGNGKTDKIWHKKPEANYHLELSDEIVDQRINQIIDSLGPGIEHLAWQEDSFKELGFRHAQLKAANCQTEKLKVSNHVDWLGFIDIDELLVPNGRDLRKALMQIPDDVSALKISQKLFKARWHNQLCVPYSEIDASFGLLDFNHKLIGRVPRIKKWINPHRLVVSHGDILQVHPEELRFHHFRGNQHKGIPAPKNWGIHKYLQIRNEILEKDKSHIFK</sequence>
<evidence type="ECO:0000313" key="4">
    <source>
        <dbReference type="EMBL" id="QDV17106.1"/>
    </source>
</evidence>
<evidence type="ECO:0000313" key="5">
    <source>
        <dbReference type="Proteomes" id="UP000320839"/>
    </source>
</evidence>
<dbReference type="GO" id="GO:0016757">
    <property type="term" value="F:glycosyltransferase activity"/>
    <property type="evidence" value="ECO:0007669"/>
    <property type="project" value="TreeGrafter"/>
</dbReference>
<keyword evidence="3" id="KW-0472">Membrane</keyword>